<dbReference type="Gene3D" id="3.40.50.1240">
    <property type="entry name" value="Phosphoglycerate mutase-like"/>
    <property type="match status" value="1"/>
</dbReference>
<gene>
    <name evidence="1" type="ORF">AN957_14640</name>
</gene>
<keyword evidence="2" id="KW-1185">Reference proteome</keyword>
<evidence type="ECO:0000313" key="1">
    <source>
        <dbReference type="EMBL" id="KQL19682.1"/>
    </source>
</evidence>
<dbReference type="EMBL" id="LJIX01000006">
    <property type="protein sequence ID" value="KQL19682.1"/>
    <property type="molecule type" value="Genomic_DNA"/>
</dbReference>
<dbReference type="SMART" id="SM00855">
    <property type="entry name" value="PGAM"/>
    <property type="match status" value="1"/>
</dbReference>
<comment type="caution">
    <text evidence="1">The sequence shown here is derived from an EMBL/GenBank/DDBJ whole genome shotgun (WGS) entry which is preliminary data.</text>
</comment>
<dbReference type="RefSeq" id="WP_056684833.1">
    <property type="nucleotide sequence ID" value="NZ_CP041305.1"/>
</dbReference>
<dbReference type="PANTHER" id="PTHR48100:SF59">
    <property type="entry name" value="ADENOSYLCOBALAMIN_ALPHA-RIBAZOLE PHOSPHATASE"/>
    <property type="match status" value="1"/>
</dbReference>
<dbReference type="AlphaFoldDB" id="A0A0Q3VHZ1"/>
<protein>
    <submittedName>
        <fullName evidence="1">Phosphoglycerate mutase</fullName>
    </submittedName>
</protein>
<dbReference type="GO" id="GO:0016791">
    <property type="term" value="F:phosphatase activity"/>
    <property type="evidence" value="ECO:0007669"/>
    <property type="project" value="TreeGrafter"/>
</dbReference>
<dbReference type="Pfam" id="PF00300">
    <property type="entry name" value="His_Phos_1"/>
    <property type="match status" value="1"/>
</dbReference>
<dbReference type="GO" id="GO:0005737">
    <property type="term" value="C:cytoplasm"/>
    <property type="evidence" value="ECO:0007669"/>
    <property type="project" value="TreeGrafter"/>
</dbReference>
<sequence>MLTKLYFVRHAHSIYTADEWKRPLSDKGFLDADKVTKLLEAEKVDYVISSPYKRAIQTVEGIAKYIGKEIIIEDGFKERILSVEPVEDFDLAVQKVWHEPSFSWIGGESNQAAQTRGIHATFQILDRFEGNNIVIGTHGNIMVLIMNFFDGKYNFEFWKELSMPDIYTLEFDNGKLRDVKRLFDI</sequence>
<reference evidence="1 2" key="1">
    <citation type="submission" date="2015-09" db="EMBL/GenBank/DDBJ databases">
        <title>Genome sequencing project for genomic taxonomy and phylogenomics of Bacillus-like bacteria.</title>
        <authorList>
            <person name="Liu B."/>
            <person name="Wang J."/>
            <person name="Zhu Y."/>
            <person name="Liu G."/>
            <person name="Chen Q."/>
            <person name="Chen Z."/>
            <person name="Lan J."/>
            <person name="Che J."/>
            <person name="Ge C."/>
            <person name="Shi H."/>
            <person name="Pan Z."/>
            <person name="Liu X."/>
        </authorList>
    </citation>
    <scope>NUCLEOTIDE SEQUENCE [LARGE SCALE GENOMIC DNA]</scope>
    <source>
        <strain evidence="1 2">FJAT-18043</strain>
    </source>
</reference>
<organism evidence="1 2">
    <name type="scientific">Cytobacillus solani</name>
    <dbReference type="NCBI Taxonomy" id="1637975"/>
    <lineage>
        <taxon>Bacteria</taxon>
        <taxon>Bacillati</taxon>
        <taxon>Bacillota</taxon>
        <taxon>Bacilli</taxon>
        <taxon>Bacillales</taxon>
        <taxon>Bacillaceae</taxon>
        <taxon>Cytobacillus</taxon>
    </lineage>
</organism>
<dbReference type="CDD" id="cd07067">
    <property type="entry name" value="HP_PGM_like"/>
    <property type="match status" value="1"/>
</dbReference>
<name>A0A0Q3VHZ1_9BACI</name>
<dbReference type="Proteomes" id="UP000050996">
    <property type="component" value="Unassembled WGS sequence"/>
</dbReference>
<dbReference type="SUPFAM" id="SSF53254">
    <property type="entry name" value="Phosphoglycerate mutase-like"/>
    <property type="match status" value="1"/>
</dbReference>
<dbReference type="InterPro" id="IPR029033">
    <property type="entry name" value="His_PPase_superfam"/>
</dbReference>
<dbReference type="InterPro" id="IPR013078">
    <property type="entry name" value="His_Pase_superF_clade-1"/>
</dbReference>
<proteinExistence type="predicted"/>
<dbReference type="InterPro" id="IPR050275">
    <property type="entry name" value="PGM_Phosphatase"/>
</dbReference>
<dbReference type="PANTHER" id="PTHR48100">
    <property type="entry name" value="BROAD-SPECIFICITY PHOSPHATASE YOR283W-RELATED"/>
    <property type="match status" value="1"/>
</dbReference>
<evidence type="ECO:0000313" key="2">
    <source>
        <dbReference type="Proteomes" id="UP000050996"/>
    </source>
</evidence>
<accession>A0A0Q3VHZ1</accession>
<dbReference type="PATRIC" id="fig|1637975.4.peg.2803"/>
<dbReference type="STRING" id="1637975.AN957_14640"/>